<keyword evidence="3" id="KW-0808">Transferase</keyword>
<dbReference type="Gene3D" id="3.30.565.10">
    <property type="entry name" value="Histidine kinase-like ATPase, C-terminal domain"/>
    <property type="match status" value="1"/>
</dbReference>
<sequence>MSGGSGLQRAQQFMILATGLYRASHLTVGVVSVARHTPGAPAAWGILATAVAVSLTLYGTARAGGWFGRRWVWCDVLVTGCALPWAAWWALGGPAVYQNGWLMLLGGSASSAAAVGLGIRGAAASAVLLLATSLAVHVVVAGSRSAELVGHLNAVLSSTVMAWVFWWYLRRQGALLDAAQSQAVTAEAARARQAERMAHHAALHDTVLATLTTIAAGRVDANAAPVRERCAREAAYLRRLVQQEDGAPQRPGVPAPGAAATAVGAALEAAVRSAECLGLRVAAQYHALPVVPREVAGALEAAVCEALNNVRTHAGTGEAFLTAAGGGDGALTVTVVDRGAGFDPAAADGSGGTGLRRSVHARMAAIGGAAGVESAPGEGTRVELRWPA</sequence>
<keyword evidence="4 7" id="KW-0418">Kinase</keyword>
<accession>A0A2K8PPT6</accession>
<dbReference type="GO" id="GO:0000160">
    <property type="term" value="P:phosphorelay signal transduction system"/>
    <property type="evidence" value="ECO:0007669"/>
    <property type="project" value="UniProtKB-KW"/>
</dbReference>
<feature type="domain" description="Histidine kinase/HSP90-like ATPase" evidence="6">
    <location>
        <begin position="298"/>
        <end position="387"/>
    </location>
</feature>
<comment type="catalytic activity">
    <reaction evidence="1">
        <text>ATP + protein L-histidine = ADP + protein N-phospho-L-histidine.</text>
        <dbReference type="EC" id="2.7.13.3"/>
    </reaction>
</comment>
<name>A0A2K8PPT6_STRLA</name>
<keyword evidence="5" id="KW-0902">Two-component regulatory system</keyword>
<dbReference type="Proteomes" id="UP000231791">
    <property type="component" value="Chromosome"/>
</dbReference>
<protein>
    <recommendedName>
        <fullName evidence="2">histidine kinase</fullName>
        <ecNumber evidence="2">2.7.13.3</ecNumber>
    </recommendedName>
</protein>
<dbReference type="SUPFAM" id="SSF55874">
    <property type="entry name" value="ATPase domain of HSP90 chaperone/DNA topoisomerase II/histidine kinase"/>
    <property type="match status" value="1"/>
</dbReference>
<dbReference type="InterPro" id="IPR036890">
    <property type="entry name" value="HATPase_C_sf"/>
</dbReference>
<gene>
    <name evidence="7" type="ORF">SLAV_35010</name>
</gene>
<dbReference type="EC" id="2.7.13.3" evidence="2"/>
<dbReference type="AlphaFoldDB" id="A0A2K8PPT6"/>
<evidence type="ECO:0000313" key="7">
    <source>
        <dbReference type="EMBL" id="ATZ28772.1"/>
    </source>
</evidence>
<dbReference type="OrthoDB" id="3680214at2"/>
<dbReference type="GO" id="GO:0004673">
    <property type="term" value="F:protein histidine kinase activity"/>
    <property type="evidence" value="ECO:0007669"/>
    <property type="project" value="UniProtKB-EC"/>
</dbReference>
<dbReference type="CDD" id="cd16917">
    <property type="entry name" value="HATPase_UhpB-NarQ-NarX-like"/>
    <property type="match status" value="1"/>
</dbReference>
<evidence type="ECO:0000256" key="2">
    <source>
        <dbReference type="ARBA" id="ARBA00012438"/>
    </source>
</evidence>
<evidence type="ECO:0000256" key="5">
    <source>
        <dbReference type="ARBA" id="ARBA00023012"/>
    </source>
</evidence>
<evidence type="ECO:0000259" key="6">
    <source>
        <dbReference type="Pfam" id="PF02518"/>
    </source>
</evidence>
<evidence type="ECO:0000256" key="3">
    <source>
        <dbReference type="ARBA" id="ARBA00022679"/>
    </source>
</evidence>
<dbReference type="PANTHER" id="PTHR24421:SF10">
    <property type="entry name" value="NITRATE_NITRITE SENSOR PROTEIN NARQ"/>
    <property type="match status" value="1"/>
</dbReference>
<organism evidence="7 8">
    <name type="scientific">Streptomyces lavendulae subsp. lavendulae</name>
    <dbReference type="NCBI Taxonomy" id="58340"/>
    <lineage>
        <taxon>Bacteria</taxon>
        <taxon>Bacillati</taxon>
        <taxon>Actinomycetota</taxon>
        <taxon>Actinomycetes</taxon>
        <taxon>Kitasatosporales</taxon>
        <taxon>Streptomycetaceae</taxon>
        <taxon>Streptomyces</taxon>
    </lineage>
</organism>
<dbReference type="InterPro" id="IPR003594">
    <property type="entry name" value="HATPase_dom"/>
</dbReference>
<proteinExistence type="predicted"/>
<dbReference type="EMBL" id="CP024985">
    <property type="protein sequence ID" value="ATZ28772.1"/>
    <property type="molecule type" value="Genomic_DNA"/>
</dbReference>
<dbReference type="Pfam" id="PF02518">
    <property type="entry name" value="HATPase_c"/>
    <property type="match status" value="1"/>
</dbReference>
<dbReference type="GeneID" id="49387976"/>
<evidence type="ECO:0000256" key="1">
    <source>
        <dbReference type="ARBA" id="ARBA00000085"/>
    </source>
</evidence>
<evidence type="ECO:0000256" key="4">
    <source>
        <dbReference type="ARBA" id="ARBA00022777"/>
    </source>
</evidence>
<dbReference type="RefSeq" id="WP_051840951.1">
    <property type="nucleotide sequence ID" value="NZ_CP024985.1"/>
</dbReference>
<keyword evidence="8" id="KW-1185">Reference proteome</keyword>
<dbReference type="KEGG" id="slx:SLAV_35010"/>
<reference evidence="7 8" key="1">
    <citation type="submission" date="2017-11" db="EMBL/GenBank/DDBJ databases">
        <title>Complete genome sequence of Streptomyces lavendulae subsp. lavendulae CCM 3239 (formerly 'Streptomyces aureofaciens CCM 3239'), the producer of the angucycline-type antibiotic auricin.</title>
        <authorList>
            <person name="Busche T."/>
            <person name="Novakova R."/>
            <person name="Al'Dilaimi A."/>
            <person name="Homerova D."/>
            <person name="Feckova L."/>
            <person name="Rezuchova B."/>
            <person name="Mingyar E."/>
            <person name="Csolleiova D."/>
            <person name="Bekeova C."/>
            <person name="Winkler A."/>
            <person name="Sevcikova B."/>
            <person name="Kalinowski J."/>
            <person name="Kormanec J."/>
            <person name="Ruckert C."/>
        </authorList>
    </citation>
    <scope>NUCLEOTIDE SEQUENCE [LARGE SCALE GENOMIC DNA]</scope>
    <source>
        <strain evidence="7 8">CCM 3239</strain>
    </source>
</reference>
<dbReference type="InterPro" id="IPR050482">
    <property type="entry name" value="Sensor_HK_TwoCompSys"/>
</dbReference>
<dbReference type="PANTHER" id="PTHR24421">
    <property type="entry name" value="NITRATE/NITRITE SENSOR PROTEIN NARX-RELATED"/>
    <property type="match status" value="1"/>
</dbReference>
<evidence type="ECO:0000313" key="8">
    <source>
        <dbReference type="Proteomes" id="UP000231791"/>
    </source>
</evidence>